<proteinExistence type="predicted"/>
<dbReference type="Pfam" id="PF13511">
    <property type="entry name" value="DUF4124"/>
    <property type="match status" value="1"/>
</dbReference>
<protein>
    <submittedName>
        <fullName evidence="4">DUF4124 domain-containing protein</fullName>
    </submittedName>
</protein>
<feature type="compositionally biased region" description="Pro residues" evidence="1">
    <location>
        <begin position="174"/>
        <end position="195"/>
    </location>
</feature>
<dbReference type="AlphaFoldDB" id="A0A2I0CRM6"/>
<organism evidence="4 5">
    <name type="scientific">Pseudomonas fluvialis</name>
    <dbReference type="NCBI Taxonomy" id="1793966"/>
    <lineage>
        <taxon>Bacteria</taxon>
        <taxon>Pseudomonadati</taxon>
        <taxon>Pseudomonadota</taxon>
        <taxon>Gammaproteobacteria</taxon>
        <taxon>Pseudomonadales</taxon>
        <taxon>Pseudomonadaceae</taxon>
        <taxon>Pseudomonas</taxon>
    </lineage>
</organism>
<reference evidence="5" key="1">
    <citation type="submission" date="2017-12" db="EMBL/GenBank/DDBJ databases">
        <authorList>
            <person name="Yu X.-Y."/>
        </authorList>
    </citation>
    <scope>NUCLEOTIDE SEQUENCE [LARGE SCALE GENOMIC DNA]</scope>
    <source>
        <strain evidence="5">ZYSR67-Z</strain>
    </source>
</reference>
<dbReference type="Proteomes" id="UP000242861">
    <property type="component" value="Unassembled WGS sequence"/>
</dbReference>
<name>A0A2I0CRM6_9PSED</name>
<accession>A0A2I0CRM6</accession>
<dbReference type="RefSeq" id="WP_101193124.1">
    <property type="nucleotide sequence ID" value="NZ_JAYRKZ010000017.1"/>
</dbReference>
<gene>
    <name evidence="4" type="ORF">CW360_06360</name>
</gene>
<feature type="chain" id="PRO_5014115163" evidence="2">
    <location>
        <begin position="19"/>
        <end position="205"/>
    </location>
</feature>
<keyword evidence="2" id="KW-0732">Signal</keyword>
<feature type="domain" description="DUF4124" evidence="3">
    <location>
        <begin position="7"/>
        <end position="57"/>
    </location>
</feature>
<feature type="region of interest" description="Disordered" evidence="1">
    <location>
        <begin position="166"/>
        <end position="205"/>
    </location>
</feature>
<feature type="compositionally biased region" description="Low complexity" evidence="1">
    <location>
        <begin position="196"/>
        <end position="205"/>
    </location>
</feature>
<feature type="signal peptide" evidence="2">
    <location>
        <begin position="1"/>
        <end position="18"/>
    </location>
</feature>
<dbReference type="InterPro" id="IPR025392">
    <property type="entry name" value="DUF4124"/>
</dbReference>
<evidence type="ECO:0000256" key="1">
    <source>
        <dbReference type="SAM" id="MobiDB-lite"/>
    </source>
</evidence>
<sequence length="205" mass="21432">MRLSLICLLCSLALPATAQIYKYTDAQGNTVFSDQAPQGVASEQVTLPAVNTVQPPPMPTLEATGGEPAATGQAYSTLRLLGLPADDGALRANNGTFSVNVELRPALRANHRLRLVLDGQPHGPATRGSQLQVVNADRGEHQLAVQVLAGEQVIQQSESHTFTVQRVNTGSPALRPPPPQPKPTPSPAPSAPAPAPQSNSIAAPR</sequence>
<evidence type="ECO:0000256" key="2">
    <source>
        <dbReference type="SAM" id="SignalP"/>
    </source>
</evidence>
<evidence type="ECO:0000313" key="5">
    <source>
        <dbReference type="Proteomes" id="UP000242861"/>
    </source>
</evidence>
<comment type="caution">
    <text evidence="4">The sequence shown here is derived from an EMBL/GenBank/DDBJ whole genome shotgun (WGS) entry which is preliminary data.</text>
</comment>
<evidence type="ECO:0000313" key="4">
    <source>
        <dbReference type="EMBL" id="PKF71792.1"/>
    </source>
</evidence>
<evidence type="ECO:0000259" key="3">
    <source>
        <dbReference type="Pfam" id="PF13511"/>
    </source>
</evidence>
<dbReference type="EMBL" id="PIYS01000008">
    <property type="protein sequence ID" value="PKF71792.1"/>
    <property type="molecule type" value="Genomic_DNA"/>
</dbReference>